<name>A0A921UP65_SORBI</name>
<evidence type="ECO:0000313" key="3">
    <source>
        <dbReference type="Proteomes" id="UP000807115"/>
    </source>
</evidence>
<proteinExistence type="predicted"/>
<dbReference type="Proteomes" id="UP000807115">
    <property type="component" value="Chromosome 3"/>
</dbReference>
<protein>
    <submittedName>
        <fullName evidence="2">Uncharacterized protein</fullName>
    </submittedName>
</protein>
<reference evidence="2" key="2">
    <citation type="submission" date="2020-10" db="EMBL/GenBank/DDBJ databases">
        <authorList>
            <person name="Cooper E.A."/>
            <person name="Brenton Z.W."/>
            <person name="Flinn B.S."/>
            <person name="Jenkins J."/>
            <person name="Shu S."/>
            <person name="Flowers D."/>
            <person name="Luo F."/>
            <person name="Wang Y."/>
            <person name="Xia P."/>
            <person name="Barry K."/>
            <person name="Daum C."/>
            <person name="Lipzen A."/>
            <person name="Yoshinaga Y."/>
            <person name="Schmutz J."/>
            <person name="Saski C."/>
            <person name="Vermerris W."/>
            <person name="Kresovich S."/>
        </authorList>
    </citation>
    <scope>NUCLEOTIDE SEQUENCE</scope>
</reference>
<organism evidence="2 3">
    <name type="scientific">Sorghum bicolor</name>
    <name type="common">Sorghum</name>
    <name type="synonym">Sorghum vulgare</name>
    <dbReference type="NCBI Taxonomy" id="4558"/>
    <lineage>
        <taxon>Eukaryota</taxon>
        <taxon>Viridiplantae</taxon>
        <taxon>Streptophyta</taxon>
        <taxon>Embryophyta</taxon>
        <taxon>Tracheophyta</taxon>
        <taxon>Spermatophyta</taxon>
        <taxon>Magnoliopsida</taxon>
        <taxon>Liliopsida</taxon>
        <taxon>Poales</taxon>
        <taxon>Poaceae</taxon>
        <taxon>PACMAD clade</taxon>
        <taxon>Panicoideae</taxon>
        <taxon>Andropogonodae</taxon>
        <taxon>Andropogoneae</taxon>
        <taxon>Sorghinae</taxon>
        <taxon>Sorghum</taxon>
    </lineage>
</organism>
<feature type="region of interest" description="Disordered" evidence="1">
    <location>
        <begin position="281"/>
        <end position="305"/>
    </location>
</feature>
<dbReference type="EMBL" id="CM027682">
    <property type="protein sequence ID" value="KAG0538195.1"/>
    <property type="molecule type" value="Genomic_DNA"/>
</dbReference>
<evidence type="ECO:0000313" key="2">
    <source>
        <dbReference type="EMBL" id="KAG0538195.1"/>
    </source>
</evidence>
<comment type="caution">
    <text evidence="2">The sequence shown here is derived from an EMBL/GenBank/DDBJ whole genome shotgun (WGS) entry which is preliminary data.</text>
</comment>
<gene>
    <name evidence="2" type="ORF">BDA96_03G214300</name>
</gene>
<evidence type="ECO:0000256" key="1">
    <source>
        <dbReference type="SAM" id="MobiDB-lite"/>
    </source>
</evidence>
<reference evidence="2" key="1">
    <citation type="journal article" date="2019" name="BMC Genomics">
        <title>A new reference genome for Sorghum bicolor reveals high levels of sequence similarity between sweet and grain genotypes: implications for the genetics of sugar metabolism.</title>
        <authorList>
            <person name="Cooper E.A."/>
            <person name="Brenton Z.W."/>
            <person name="Flinn B.S."/>
            <person name="Jenkins J."/>
            <person name="Shu S."/>
            <person name="Flowers D."/>
            <person name="Luo F."/>
            <person name="Wang Y."/>
            <person name="Xia P."/>
            <person name="Barry K."/>
            <person name="Daum C."/>
            <person name="Lipzen A."/>
            <person name="Yoshinaga Y."/>
            <person name="Schmutz J."/>
            <person name="Saski C."/>
            <person name="Vermerris W."/>
            <person name="Kresovich S."/>
        </authorList>
    </citation>
    <scope>NUCLEOTIDE SEQUENCE</scope>
</reference>
<sequence length="426" mass="46089">MDHTTSEECGSAEAPMEQVVRDVVPGVLRRLRPHGVLRRGLVVDQLASDGRVHLLAPQLADVVEHAAGSQHHGEVLQLHLGALLQARPPCLEPRERLHRHSPELPDLLVERVLRPRQVGVRVRHQHPVHERVAGATHQPRLVHHPGRRPLVEHRLLQHLVVGHGSRPADAHVREGSVGPHHALERDGVGRLLVPLRVPPVEVGRHRDLGRDDGDVGGVHGADDAWHARASLEALLEPRRRGLVGPLQEARHEHGLDGGAHLQDQLVAGGDAEAEALGHEAERLPRGEAPDADGDALADGDGGAEHGVLLGHRRAQRVADHVERLPPHPEGEVVVVCCCCWWCSAPCAWRPAVGWGSHIHTRLLPILRAATPHATQRNATQAEAELKLKLRRRPGRVDRSPPVLVVAGGCASKAGRQAGSGGMGSRV</sequence>
<dbReference type="AlphaFoldDB" id="A0A921UP65"/>
<accession>A0A921UP65</accession>